<dbReference type="Proteomes" id="UP000248557">
    <property type="component" value="Unassembled WGS sequence"/>
</dbReference>
<dbReference type="EMBL" id="NGJK01000021">
    <property type="protein sequence ID" value="RAP03488.1"/>
    <property type="molecule type" value="Genomic_DNA"/>
</dbReference>
<dbReference type="InterPro" id="IPR002733">
    <property type="entry name" value="AMMECR1_domain"/>
</dbReference>
<dbReference type="InterPro" id="IPR023472">
    <property type="entry name" value="Uncharacterised_MJ0810"/>
</dbReference>
<protein>
    <recommendedName>
        <fullName evidence="1">Protein CA615_02040</fullName>
    </recommendedName>
</protein>
<dbReference type="RefSeq" id="WP_112149361.1">
    <property type="nucleotide sequence ID" value="NZ_NGJK01000021.1"/>
</dbReference>
<name>A0A328QA65_9EURY</name>
<comment type="caution">
    <text evidence="3">The sequence shown here is derived from an EMBL/GenBank/DDBJ whole genome shotgun (WGS) entry which is preliminary data.</text>
</comment>
<dbReference type="Gene3D" id="3.30.700.20">
    <property type="entry name" value="Hypothetical protein ph0010, domain 1"/>
    <property type="match status" value="1"/>
</dbReference>
<dbReference type="HAMAP" id="MF_00645">
    <property type="entry name" value="AMMECR1"/>
    <property type="match status" value="1"/>
</dbReference>
<evidence type="ECO:0000259" key="2">
    <source>
        <dbReference type="PROSITE" id="PS51112"/>
    </source>
</evidence>
<evidence type="ECO:0000313" key="4">
    <source>
        <dbReference type="Proteomes" id="UP000248557"/>
    </source>
</evidence>
<feature type="domain" description="AMMECR1" evidence="2">
    <location>
        <begin position="9"/>
        <end position="189"/>
    </location>
</feature>
<reference evidence="3 4" key="1">
    <citation type="submission" date="2017-05" db="EMBL/GenBank/DDBJ databases">
        <title>Host range expansion of the Methanosphaera genus to humans and monogastric animals involves recent and extensive reduction in genome content.</title>
        <authorList>
            <person name="Hoedt E.C."/>
            <person name="Volmer J.G."/>
            <person name="Parks D.H."/>
            <person name="Rosewarne C.P."/>
            <person name="Denman S.E."/>
            <person name="Mcsweeney C.S."/>
            <person name="O Cuiv P."/>
            <person name="Hugenholtz P."/>
            <person name="Tyson G.W."/>
            <person name="Morrison M."/>
        </authorList>
    </citation>
    <scope>NUCLEOTIDE SEQUENCE [LARGE SCALE GENOMIC DNA]</scope>
    <source>
        <strain evidence="3 4">PA5</strain>
    </source>
</reference>
<dbReference type="NCBIfam" id="TIGR04335">
    <property type="entry name" value="AmmeMemoSam_A"/>
    <property type="match status" value="1"/>
</dbReference>
<dbReference type="Pfam" id="PF01871">
    <property type="entry name" value="AMMECR1"/>
    <property type="match status" value="1"/>
</dbReference>
<dbReference type="NCBIfam" id="TIGR00296">
    <property type="entry name" value="TIGR00296 family protein"/>
    <property type="match status" value="1"/>
</dbReference>
<dbReference type="PANTHER" id="PTHR13016:SF0">
    <property type="entry name" value="AMME SYNDROME CANDIDATE GENE 1 PROTEIN"/>
    <property type="match status" value="1"/>
</dbReference>
<dbReference type="SUPFAM" id="SSF143447">
    <property type="entry name" value="AMMECR1-like"/>
    <property type="match status" value="1"/>
</dbReference>
<dbReference type="InterPro" id="IPR027623">
    <property type="entry name" value="AmmeMemoSam_A"/>
</dbReference>
<evidence type="ECO:0000256" key="1">
    <source>
        <dbReference type="HAMAP-Rule" id="MF_00645"/>
    </source>
</evidence>
<dbReference type="PROSITE" id="PS51112">
    <property type="entry name" value="AMMECR1"/>
    <property type="match status" value="1"/>
</dbReference>
<evidence type="ECO:0000313" key="3">
    <source>
        <dbReference type="EMBL" id="RAP03488.1"/>
    </source>
</evidence>
<proteinExistence type="inferred from homology"/>
<accession>A0A328QA65</accession>
<organism evidence="3 4">
    <name type="scientific">Methanosphaera stadtmanae</name>
    <dbReference type="NCBI Taxonomy" id="2317"/>
    <lineage>
        <taxon>Archaea</taxon>
        <taxon>Methanobacteriati</taxon>
        <taxon>Methanobacteriota</taxon>
        <taxon>Methanomada group</taxon>
        <taxon>Methanobacteria</taxon>
        <taxon>Methanobacteriales</taxon>
        <taxon>Methanobacteriaceae</taxon>
        <taxon>Methanosphaera</taxon>
    </lineage>
</organism>
<sequence length="189" mass="21541">MQCGLLTEKEGNLLLKIARDNICCYLENKDYQIPEDIPSIFREKLGVFVTLNINNNLRGCIGYPEPYKPLIDAVLDVSIAAAVNDPRFMPLILDEFQNITIEISVLTKPTKVIVKDYNEYLDKLEVGVDGLIIESDYNRGLLLPQVPIEQNWDIEEFLENLCYKAGLASDAWMSATTDIFKFQAQIFQE</sequence>
<dbReference type="PANTHER" id="PTHR13016">
    <property type="entry name" value="AMMECR1 HOMOLOG"/>
    <property type="match status" value="1"/>
</dbReference>
<dbReference type="InterPro" id="IPR036071">
    <property type="entry name" value="AMMECR1_dom_sf"/>
</dbReference>
<dbReference type="InterPro" id="IPR023473">
    <property type="entry name" value="AMMECR1"/>
</dbReference>
<dbReference type="InterPro" id="IPR027485">
    <property type="entry name" value="AMMECR1_N"/>
</dbReference>
<dbReference type="Gene3D" id="3.30.1490.150">
    <property type="entry name" value="Hypothetical protein ph0010, domain 2"/>
    <property type="match status" value="1"/>
</dbReference>
<gene>
    <name evidence="3" type="ORF">CA615_02040</name>
</gene>
<dbReference type="AlphaFoldDB" id="A0A328QA65"/>